<gene>
    <name evidence="2" type="ORF">GCM10009765_05070</name>
</gene>
<dbReference type="Gene3D" id="1.10.3290.10">
    <property type="entry name" value="Fido-like domain"/>
    <property type="match status" value="1"/>
</dbReference>
<evidence type="ECO:0000313" key="3">
    <source>
        <dbReference type="Proteomes" id="UP001500618"/>
    </source>
</evidence>
<dbReference type="PROSITE" id="PS51459">
    <property type="entry name" value="FIDO"/>
    <property type="match status" value="1"/>
</dbReference>
<dbReference type="EMBL" id="BAAANY010000001">
    <property type="protein sequence ID" value="GAA1658652.1"/>
    <property type="molecule type" value="Genomic_DNA"/>
</dbReference>
<evidence type="ECO:0000259" key="1">
    <source>
        <dbReference type="PROSITE" id="PS51459"/>
    </source>
</evidence>
<proteinExistence type="predicted"/>
<keyword evidence="3" id="KW-1185">Reference proteome</keyword>
<protein>
    <recommendedName>
        <fullName evidence="1">Fido domain-containing protein</fullName>
    </recommendedName>
</protein>
<feature type="domain" description="Fido" evidence="1">
    <location>
        <begin position="102"/>
        <end position="228"/>
    </location>
</feature>
<name>A0ABP4RRC2_9ACTN</name>
<reference evidence="3" key="1">
    <citation type="journal article" date="2019" name="Int. J. Syst. Evol. Microbiol.">
        <title>The Global Catalogue of Microorganisms (GCM) 10K type strain sequencing project: providing services to taxonomists for standard genome sequencing and annotation.</title>
        <authorList>
            <consortium name="The Broad Institute Genomics Platform"/>
            <consortium name="The Broad Institute Genome Sequencing Center for Infectious Disease"/>
            <person name="Wu L."/>
            <person name="Ma J."/>
        </authorList>
    </citation>
    <scope>NUCLEOTIDE SEQUENCE [LARGE SCALE GENOMIC DNA]</scope>
    <source>
        <strain evidence="3">JCM 14718</strain>
    </source>
</reference>
<comment type="caution">
    <text evidence="2">The sequence shown here is derived from an EMBL/GenBank/DDBJ whole genome shotgun (WGS) entry which is preliminary data.</text>
</comment>
<evidence type="ECO:0000313" key="2">
    <source>
        <dbReference type="EMBL" id="GAA1658652.1"/>
    </source>
</evidence>
<dbReference type="InterPro" id="IPR036597">
    <property type="entry name" value="Fido-like_dom_sf"/>
</dbReference>
<sequence>MADSPVVTDVLMPLMDLTGVAEAAEQAREEIDRLLAHNRLRRNSAPVSAEAALRGAHASAALEGAAYDLEAVRAGAVTNTVVQGALRVSGALGSLVDTWAVAPRQVLARLHLLAARDTVEESRLGRPDFEEPARLDALMDLLTGPTEVPAVIVSAVVQGELLAMKPFPGPNGLVARAAGRLVLVQRGLDPKAVSVPDAGHFAREPEYRGAAATYATGTADGVRAWLRHCCAAIAAGAAEGRAICDLV</sequence>
<organism evidence="2 3">
    <name type="scientific">Fodinicola feengrottensis</name>
    <dbReference type="NCBI Taxonomy" id="435914"/>
    <lineage>
        <taxon>Bacteria</taxon>
        <taxon>Bacillati</taxon>
        <taxon>Actinomycetota</taxon>
        <taxon>Actinomycetes</taxon>
        <taxon>Mycobacteriales</taxon>
        <taxon>Fodinicola</taxon>
    </lineage>
</organism>
<accession>A0ABP4RRC2</accession>
<dbReference type="InterPro" id="IPR003812">
    <property type="entry name" value="Fido"/>
</dbReference>
<dbReference type="Proteomes" id="UP001500618">
    <property type="component" value="Unassembled WGS sequence"/>
</dbReference>